<evidence type="ECO:0000313" key="6">
    <source>
        <dbReference type="EMBL" id="MFC6883690.1"/>
    </source>
</evidence>
<comment type="caution">
    <text evidence="6">The sequence shown here is derived from an EMBL/GenBank/DDBJ whole genome shotgun (WGS) entry which is preliminary data.</text>
</comment>
<evidence type="ECO:0000256" key="1">
    <source>
        <dbReference type="ARBA" id="ARBA00023015"/>
    </source>
</evidence>
<name>A0ABW2CQW7_9ACTN</name>
<evidence type="ECO:0000256" key="2">
    <source>
        <dbReference type="ARBA" id="ARBA00023125"/>
    </source>
</evidence>
<dbReference type="InterPro" id="IPR001647">
    <property type="entry name" value="HTH_TetR"/>
</dbReference>
<dbReference type="Gene3D" id="1.10.10.60">
    <property type="entry name" value="Homeodomain-like"/>
    <property type="match status" value="1"/>
</dbReference>
<feature type="DNA-binding region" description="H-T-H motif" evidence="4">
    <location>
        <begin position="35"/>
        <end position="54"/>
    </location>
</feature>
<dbReference type="PANTHER" id="PTHR30055:SF234">
    <property type="entry name" value="HTH-TYPE TRANSCRIPTIONAL REGULATOR BETI"/>
    <property type="match status" value="1"/>
</dbReference>
<dbReference type="SUPFAM" id="SSF46689">
    <property type="entry name" value="Homeodomain-like"/>
    <property type="match status" value="1"/>
</dbReference>
<dbReference type="PRINTS" id="PR00455">
    <property type="entry name" value="HTHTETR"/>
</dbReference>
<evidence type="ECO:0000256" key="3">
    <source>
        <dbReference type="ARBA" id="ARBA00023163"/>
    </source>
</evidence>
<feature type="domain" description="HTH tetR-type" evidence="5">
    <location>
        <begin position="12"/>
        <end position="72"/>
    </location>
</feature>
<dbReference type="Gene3D" id="1.10.357.10">
    <property type="entry name" value="Tetracycline Repressor, domain 2"/>
    <property type="match status" value="1"/>
</dbReference>
<keyword evidence="3" id="KW-0804">Transcription</keyword>
<proteinExistence type="predicted"/>
<dbReference type="SUPFAM" id="SSF48498">
    <property type="entry name" value="Tetracyclin repressor-like, C-terminal domain"/>
    <property type="match status" value="1"/>
</dbReference>
<dbReference type="Pfam" id="PF00440">
    <property type="entry name" value="TetR_N"/>
    <property type="match status" value="1"/>
</dbReference>
<dbReference type="EMBL" id="JBHSXS010000021">
    <property type="protein sequence ID" value="MFC6883690.1"/>
    <property type="molecule type" value="Genomic_DNA"/>
</dbReference>
<protein>
    <submittedName>
        <fullName evidence="6">TetR/AcrR family transcriptional regulator</fullName>
    </submittedName>
</protein>
<evidence type="ECO:0000256" key="4">
    <source>
        <dbReference type="PROSITE-ProRule" id="PRU00335"/>
    </source>
</evidence>
<dbReference type="PROSITE" id="PS50977">
    <property type="entry name" value="HTH_TETR_2"/>
    <property type="match status" value="1"/>
</dbReference>
<evidence type="ECO:0000259" key="5">
    <source>
        <dbReference type="PROSITE" id="PS50977"/>
    </source>
</evidence>
<keyword evidence="7" id="KW-1185">Reference proteome</keyword>
<organism evidence="6 7">
    <name type="scientific">Actinomadura yumaensis</name>
    <dbReference type="NCBI Taxonomy" id="111807"/>
    <lineage>
        <taxon>Bacteria</taxon>
        <taxon>Bacillati</taxon>
        <taxon>Actinomycetota</taxon>
        <taxon>Actinomycetes</taxon>
        <taxon>Streptosporangiales</taxon>
        <taxon>Thermomonosporaceae</taxon>
        <taxon>Actinomadura</taxon>
    </lineage>
</organism>
<dbReference type="RefSeq" id="WP_160826714.1">
    <property type="nucleotide sequence ID" value="NZ_JBHSXE010000001.1"/>
</dbReference>
<keyword evidence="1" id="KW-0805">Transcription regulation</keyword>
<gene>
    <name evidence="6" type="ORF">ACFQKB_28305</name>
</gene>
<sequence length="202" mass="21822">MVVRETRAERRRRTREELVASAIRLFAESGVAATSVEAIAETAGYSRGAYHSNFDTRDEILDAVVSHVVGSLEPDLVAALHAPGGALERLAAYIRTFLQYCAQRQVETRALIAVIAHRTAAAADVYDELVAASLADIVALFEEGQRSGEMREFDPVMMASLLRRALDAEGLRVAGGAPVHAVTNELIATFGQATRSVPERTT</sequence>
<reference evidence="7" key="1">
    <citation type="journal article" date="2019" name="Int. J. Syst. Evol. Microbiol.">
        <title>The Global Catalogue of Microorganisms (GCM) 10K type strain sequencing project: providing services to taxonomists for standard genome sequencing and annotation.</title>
        <authorList>
            <consortium name="The Broad Institute Genomics Platform"/>
            <consortium name="The Broad Institute Genome Sequencing Center for Infectious Disease"/>
            <person name="Wu L."/>
            <person name="Ma J."/>
        </authorList>
    </citation>
    <scope>NUCLEOTIDE SEQUENCE [LARGE SCALE GENOMIC DNA]</scope>
    <source>
        <strain evidence="7">JCM 3369</strain>
    </source>
</reference>
<keyword evidence="2 4" id="KW-0238">DNA-binding</keyword>
<dbReference type="PANTHER" id="PTHR30055">
    <property type="entry name" value="HTH-TYPE TRANSCRIPTIONAL REGULATOR RUTR"/>
    <property type="match status" value="1"/>
</dbReference>
<dbReference type="InterPro" id="IPR050109">
    <property type="entry name" value="HTH-type_TetR-like_transc_reg"/>
</dbReference>
<evidence type="ECO:0000313" key="7">
    <source>
        <dbReference type="Proteomes" id="UP001596380"/>
    </source>
</evidence>
<dbReference type="InterPro" id="IPR036271">
    <property type="entry name" value="Tet_transcr_reg_TetR-rel_C_sf"/>
</dbReference>
<dbReference type="InterPro" id="IPR009057">
    <property type="entry name" value="Homeodomain-like_sf"/>
</dbReference>
<dbReference type="Proteomes" id="UP001596380">
    <property type="component" value="Unassembled WGS sequence"/>
</dbReference>
<accession>A0ABW2CQW7</accession>